<evidence type="ECO:0000256" key="2">
    <source>
        <dbReference type="ARBA" id="ARBA00002681"/>
    </source>
</evidence>
<keyword evidence="7 9" id="KW-0378">Hydrolase</keyword>
<dbReference type="OrthoDB" id="9810967at2"/>
<dbReference type="EMBL" id="JGZE01000023">
    <property type="protein sequence ID" value="KFI74526.1"/>
    <property type="molecule type" value="Genomic_DNA"/>
</dbReference>
<dbReference type="AlphaFoldDB" id="A0A087BU26"/>
<reference evidence="9 10" key="1">
    <citation type="submission" date="2014-03" db="EMBL/GenBank/DDBJ databases">
        <title>Genomics of Bifidobacteria.</title>
        <authorList>
            <person name="Ventura M."/>
            <person name="Milani C."/>
            <person name="Lugli G.A."/>
        </authorList>
    </citation>
    <scope>NUCLEOTIDE SEQUENCE [LARGE SCALE GENOMIC DNA]</scope>
    <source>
        <strain evidence="9 10">DSM 21395</strain>
    </source>
</reference>
<evidence type="ECO:0000313" key="9">
    <source>
        <dbReference type="EMBL" id="KFI74526.1"/>
    </source>
</evidence>
<proteinExistence type="inferred from homology"/>
<evidence type="ECO:0000256" key="6">
    <source>
        <dbReference type="ARBA" id="ARBA00020337"/>
    </source>
</evidence>
<feature type="domain" description="Glucosamine/galactosamine-6-phosphate isomerase" evidence="8">
    <location>
        <begin position="14"/>
        <end position="253"/>
    </location>
</feature>
<evidence type="ECO:0000256" key="7">
    <source>
        <dbReference type="RuleBase" id="RU365095"/>
    </source>
</evidence>
<dbReference type="UniPathway" id="UPA00115">
    <property type="reaction ID" value="UER00409"/>
</dbReference>
<accession>A0A087BU26</accession>
<evidence type="ECO:0000256" key="3">
    <source>
        <dbReference type="ARBA" id="ARBA00004961"/>
    </source>
</evidence>
<evidence type="ECO:0000313" key="10">
    <source>
        <dbReference type="Proteomes" id="UP000029082"/>
    </source>
</evidence>
<keyword evidence="10" id="KW-1185">Reference proteome</keyword>
<name>A0A087BU26_9BIFI</name>
<dbReference type="InterPro" id="IPR005900">
    <property type="entry name" value="6-phosphogluconolactonase_DevB"/>
</dbReference>
<dbReference type="SUPFAM" id="SSF100950">
    <property type="entry name" value="NagB/RpiA/CoA transferase-like"/>
    <property type="match status" value="1"/>
</dbReference>
<dbReference type="GeneID" id="93094692"/>
<dbReference type="PANTHER" id="PTHR11054:SF0">
    <property type="entry name" value="6-PHOSPHOGLUCONOLACTONASE"/>
    <property type="match status" value="1"/>
</dbReference>
<dbReference type="Proteomes" id="UP000029082">
    <property type="component" value="Unassembled WGS sequence"/>
</dbReference>
<evidence type="ECO:0000259" key="8">
    <source>
        <dbReference type="Pfam" id="PF01182"/>
    </source>
</evidence>
<evidence type="ECO:0000256" key="1">
    <source>
        <dbReference type="ARBA" id="ARBA00000832"/>
    </source>
</evidence>
<dbReference type="GO" id="GO:0017057">
    <property type="term" value="F:6-phosphogluconolactonase activity"/>
    <property type="evidence" value="ECO:0007669"/>
    <property type="project" value="UniProtKB-UniRule"/>
</dbReference>
<dbReference type="EC" id="3.1.1.31" evidence="5 7"/>
<dbReference type="PANTHER" id="PTHR11054">
    <property type="entry name" value="6-PHOSPHOGLUCONOLACTONASE"/>
    <property type="match status" value="1"/>
</dbReference>
<organism evidence="9 10">
    <name type="scientific">Bifidobacterium mongoliense DSM 21395</name>
    <dbReference type="NCBI Taxonomy" id="1437603"/>
    <lineage>
        <taxon>Bacteria</taxon>
        <taxon>Bacillati</taxon>
        <taxon>Actinomycetota</taxon>
        <taxon>Actinomycetes</taxon>
        <taxon>Bifidobacteriales</taxon>
        <taxon>Bifidobacteriaceae</taxon>
        <taxon>Bifidobacterium</taxon>
    </lineage>
</organism>
<comment type="pathway">
    <text evidence="3 7">Carbohydrate degradation; pentose phosphate pathway; D-ribulose 5-phosphate from D-glucose 6-phosphate (oxidative stage): step 2/3.</text>
</comment>
<dbReference type="InterPro" id="IPR039104">
    <property type="entry name" value="6PGL"/>
</dbReference>
<comment type="similarity">
    <text evidence="4 7">Belongs to the glucosamine/galactosamine-6-phosphate isomerase family. 6-phosphogluconolactonase subfamily.</text>
</comment>
<dbReference type="STRING" id="1437603.GCA_000771525_01681"/>
<dbReference type="RefSeq" id="WP_033512896.1">
    <property type="nucleotide sequence ID" value="NZ_JDUO01000008.1"/>
</dbReference>
<dbReference type="NCBIfam" id="TIGR01198">
    <property type="entry name" value="pgl"/>
    <property type="match status" value="1"/>
</dbReference>
<dbReference type="GO" id="GO:0016853">
    <property type="term" value="F:isomerase activity"/>
    <property type="evidence" value="ECO:0007669"/>
    <property type="project" value="UniProtKB-KW"/>
</dbReference>
<keyword evidence="9" id="KW-0413">Isomerase</keyword>
<comment type="caution">
    <text evidence="9">The sequence shown here is derived from an EMBL/GenBank/DDBJ whole genome shotgun (WGS) entry which is preliminary data.</text>
</comment>
<evidence type="ECO:0000256" key="4">
    <source>
        <dbReference type="ARBA" id="ARBA00010662"/>
    </source>
</evidence>
<evidence type="ECO:0000256" key="5">
    <source>
        <dbReference type="ARBA" id="ARBA00013198"/>
    </source>
</evidence>
<dbReference type="GO" id="GO:0006098">
    <property type="term" value="P:pentose-phosphate shunt"/>
    <property type="evidence" value="ECO:0007669"/>
    <property type="project" value="UniProtKB-UniPathway"/>
</dbReference>
<comment type="function">
    <text evidence="2 7">Hydrolysis of 6-phosphogluconolactone to 6-phosphogluconate.</text>
</comment>
<dbReference type="GO" id="GO:0005975">
    <property type="term" value="P:carbohydrate metabolic process"/>
    <property type="evidence" value="ECO:0007669"/>
    <property type="project" value="UniProtKB-UniRule"/>
</dbReference>
<dbReference type="CDD" id="cd01400">
    <property type="entry name" value="6PGL"/>
    <property type="match status" value="1"/>
</dbReference>
<dbReference type="Gene3D" id="3.40.50.1360">
    <property type="match status" value="1"/>
</dbReference>
<dbReference type="Pfam" id="PF01182">
    <property type="entry name" value="Glucosamine_iso"/>
    <property type="match status" value="1"/>
</dbReference>
<dbReference type="InterPro" id="IPR006148">
    <property type="entry name" value="Glc/Gal-6P_isomerase"/>
</dbReference>
<dbReference type="eggNOG" id="COG0363">
    <property type="taxonomic scope" value="Bacteria"/>
</dbReference>
<gene>
    <name evidence="7" type="primary">pgl</name>
    <name evidence="9" type="ORF">BMON_1783</name>
</gene>
<sequence length="270" mass="29085">MVHTQRVVYPHTHTIAEAGAQRILLAILDGLNGRPEAEWFDLALTGGSDTLKALQYMADNPLADAIDWSRVRIWWADERFVAADDDDRNAFEARRLLLDHLVSAGMLPEANIHEMGSDTRSPAAVAAADDAADEALLDEAARAYERELVEALGPEPAMDLLVLGMGPDGHYASLFPGHPQIGERERLVVGVDHSPKLPPLRLSMTAPLMARSRRTWVLTAGSGKAEALARALAEPNNPATPASFATGTEECIWFTEPCAAAGVPETGTAH</sequence>
<dbReference type="InterPro" id="IPR037171">
    <property type="entry name" value="NagB/RpiA_transferase-like"/>
</dbReference>
<comment type="catalytic activity">
    <reaction evidence="1 7">
        <text>6-phospho-D-glucono-1,5-lactone + H2O = 6-phospho-D-gluconate + H(+)</text>
        <dbReference type="Rhea" id="RHEA:12556"/>
        <dbReference type="ChEBI" id="CHEBI:15377"/>
        <dbReference type="ChEBI" id="CHEBI:15378"/>
        <dbReference type="ChEBI" id="CHEBI:57955"/>
        <dbReference type="ChEBI" id="CHEBI:58759"/>
        <dbReference type="EC" id="3.1.1.31"/>
    </reaction>
</comment>
<protein>
    <recommendedName>
        <fullName evidence="6 7">6-phosphogluconolactonase</fullName>
        <shortName evidence="7">6PGL</shortName>
        <ecNumber evidence="5 7">3.1.1.31</ecNumber>
    </recommendedName>
</protein>